<name>C4J2Z2_MAIZE</name>
<evidence type="ECO:0000313" key="1">
    <source>
        <dbReference type="EMBL" id="ACR35542.1"/>
    </source>
</evidence>
<reference evidence="1" key="1">
    <citation type="journal article" date="2009" name="PLoS Genet.">
        <title>Sequencing, mapping, and analysis of 27,455 maize full-length cDNAs.</title>
        <authorList>
            <person name="Soderlund C."/>
            <person name="Descour A."/>
            <person name="Kudrna D."/>
            <person name="Bomhoff M."/>
            <person name="Boyd L."/>
            <person name="Currie J."/>
            <person name="Angelova A."/>
            <person name="Collura K."/>
            <person name="Wissotski M."/>
            <person name="Ashley E."/>
            <person name="Morrow D."/>
            <person name="Fernandes J."/>
            <person name="Walbot V."/>
            <person name="Yu Y."/>
        </authorList>
    </citation>
    <scope>NUCLEOTIDE SEQUENCE</scope>
    <source>
        <strain evidence="1">B73</strain>
    </source>
</reference>
<protein>
    <submittedName>
        <fullName evidence="1">Uncharacterized protein</fullName>
    </submittedName>
</protein>
<dbReference type="EMBL" id="BT085189">
    <property type="protein sequence ID" value="ACR35542.1"/>
    <property type="molecule type" value="mRNA"/>
</dbReference>
<dbReference type="AlphaFoldDB" id="C4J2Z2"/>
<proteinExistence type="evidence at transcript level"/>
<accession>C4J2Z2</accession>
<sequence>MPCCCCCCCSSLQASSLHFSISSRRYSFPRRLASVAPSLVAASRLRMQSSPRIFKFLSSLMLHLPPSLETTTNLERV</sequence>
<organism evidence="1">
    <name type="scientific">Zea mays</name>
    <name type="common">Maize</name>
    <dbReference type="NCBI Taxonomy" id="4577"/>
    <lineage>
        <taxon>Eukaryota</taxon>
        <taxon>Viridiplantae</taxon>
        <taxon>Streptophyta</taxon>
        <taxon>Embryophyta</taxon>
        <taxon>Tracheophyta</taxon>
        <taxon>Spermatophyta</taxon>
        <taxon>Magnoliopsida</taxon>
        <taxon>Liliopsida</taxon>
        <taxon>Poales</taxon>
        <taxon>Poaceae</taxon>
        <taxon>PACMAD clade</taxon>
        <taxon>Panicoideae</taxon>
        <taxon>Andropogonodae</taxon>
        <taxon>Andropogoneae</taxon>
        <taxon>Tripsacinae</taxon>
        <taxon>Zea</taxon>
    </lineage>
</organism>